<gene>
    <name evidence="3" type="ORF">PBRA_007282</name>
</gene>
<dbReference type="NCBIfam" id="TIGR00756">
    <property type="entry name" value="PPR"/>
    <property type="match status" value="2"/>
</dbReference>
<dbReference type="Pfam" id="PF13041">
    <property type="entry name" value="PPR_2"/>
    <property type="match status" value="1"/>
</dbReference>
<evidence type="ECO:0000313" key="4">
    <source>
        <dbReference type="Proteomes" id="UP000039324"/>
    </source>
</evidence>
<evidence type="ECO:0000256" key="1">
    <source>
        <dbReference type="PROSITE-ProRule" id="PRU00708"/>
    </source>
</evidence>
<dbReference type="InterPro" id="IPR046960">
    <property type="entry name" value="PPR_At4g14850-like_plant"/>
</dbReference>
<accession>A0A0G4IWL5</accession>
<dbReference type="PROSITE" id="PS51375">
    <property type="entry name" value="PPR"/>
    <property type="match status" value="2"/>
</dbReference>
<dbReference type="InterPro" id="IPR002885">
    <property type="entry name" value="PPR_rpt"/>
</dbReference>
<dbReference type="AlphaFoldDB" id="A0A0G4IWL5"/>
<evidence type="ECO:0000313" key="3">
    <source>
        <dbReference type="EMBL" id="CEO99549.1"/>
    </source>
</evidence>
<dbReference type="PANTHER" id="PTHR47926:SF533">
    <property type="entry name" value="DYW DOMAIN-CONTAINING PROTEIN"/>
    <property type="match status" value="1"/>
</dbReference>
<proteinExistence type="predicted"/>
<reference evidence="3 4" key="1">
    <citation type="submission" date="2015-02" db="EMBL/GenBank/DDBJ databases">
        <authorList>
            <person name="Chooi Y.-H."/>
        </authorList>
    </citation>
    <scope>NUCLEOTIDE SEQUENCE [LARGE SCALE GENOMIC DNA]</scope>
    <source>
        <strain evidence="3">E3</strain>
    </source>
</reference>
<organism evidence="3 4">
    <name type="scientific">Plasmodiophora brassicae</name>
    <name type="common">Clubroot disease agent</name>
    <dbReference type="NCBI Taxonomy" id="37360"/>
    <lineage>
        <taxon>Eukaryota</taxon>
        <taxon>Sar</taxon>
        <taxon>Rhizaria</taxon>
        <taxon>Endomyxa</taxon>
        <taxon>Phytomyxea</taxon>
        <taxon>Plasmodiophorida</taxon>
        <taxon>Plasmodiophoridae</taxon>
        <taxon>Plasmodiophora</taxon>
    </lineage>
</organism>
<feature type="repeat" description="PPR" evidence="1">
    <location>
        <begin position="693"/>
        <end position="727"/>
    </location>
</feature>
<dbReference type="EMBL" id="CDSF01000091">
    <property type="protein sequence ID" value="CEO99549.1"/>
    <property type="molecule type" value="Genomic_DNA"/>
</dbReference>
<dbReference type="Proteomes" id="UP000039324">
    <property type="component" value="Unassembled WGS sequence"/>
</dbReference>
<feature type="domain" description="DYW" evidence="2">
    <location>
        <begin position="932"/>
        <end position="1001"/>
    </location>
</feature>
<dbReference type="InterPro" id="IPR032867">
    <property type="entry name" value="DYW_dom"/>
</dbReference>
<dbReference type="STRING" id="37360.A0A0G4IWL5"/>
<dbReference type="GO" id="GO:0008270">
    <property type="term" value="F:zinc ion binding"/>
    <property type="evidence" value="ECO:0007669"/>
    <property type="project" value="InterPro"/>
</dbReference>
<dbReference type="InterPro" id="IPR011990">
    <property type="entry name" value="TPR-like_helical_dom_sf"/>
</dbReference>
<dbReference type="GO" id="GO:0003723">
    <property type="term" value="F:RNA binding"/>
    <property type="evidence" value="ECO:0007669"/>
    <property type="project" value="InterPro"/>
</dbReference>
<dbReference type="Pfam" id="PF14432">
    <property type="entry name" value="DYW_deaminase"/>
    <property type="match status" value="1"/>
</dbReference>
<protein>
    <recommendedName>
        <fullName evidence="2">DYW domain-containing protein</fullName>
    </recommendedName>
</protein>
<keyword evidence="4" id="KW-1185">Reference proteome</keyword>
<name>A0A0G4IWL5_PLABS</name>
<dbReference type="Gene3D" id="1.25.40.10">
    <property type="entry name" value="Tetratricopeptide repeat domain"/>
    <property type="match status" value="5"/>
</dbReference>
<dbReference type="OrthoDB" id="185373at2759"/>
<dbReference type="PANTHER" id="PTHR47926">
    <property type="entry name" value="PENTATRICOPEPTIDE REPEAT-CONTAINING PROTEIN"/>
    <property type="match status" value="1"/>
</dbReference>
<sequence length="1001" mass="107928">MHGVLRWRPRRGVHAVAAPSPSLAPMLPGMFQEFVGNANVPLAARILRYESDPVRGWAVFRRVLDGRLAPRAPFFTRMFQFCHRCLPSKAPDVLYAAVRLGVDVDHAMFVRFLDACMAAPDPTLLDAALDLYRRYGPRTRVVICHLAGLCRACGQPERALFLLSDAISHGVEVNEVMLSLFAACSAEAQTPLAGDVAESIVALAASDRVPVCRNQPLYTNVAKALLSQRRFASAVGLLRLLETKDIAPTEHTYAVVIGALAKADRTDQAMDTFSSMSRRGLRLHAPVLTTLIGACSTLTHLNTLYRYARAISPLLDNAFIVSAFAASYGRCRQPGSVHELYQVALDRNLMGNACVASAFASAFGQCGDPAAAERVLNESNVDGIAPSVFACVVAAYGRRSRLADLHRLQSRLPLSDPFIASAFLSAYGRCGDLRSVQHIHRVVRGRPGCDVDVGVVSAIVAGYALCGDASTAADVFMVNASRASPSSFAAVVSSYGRLSRLSDIERLRAYAGDDPNSSLLDKASVVSAFIAAYGQCGDLASVQAVHQMARDRGLLSHVDVVSALASAYGQCGDVASAERALLVHCDGRATPPAAFASIVASYGRVARLPDTHRLRRYAEENALLLNPFVISAFASAYSACADLSSVLSLYQRASTTALLTHSKVVSAFIVAFADCGQMAIAERVFRDYGTTPDVPACTSMMDAYARTGMLSQATSLFEDMKAAGLAPDADTLLALLTACSHVGDLSLADTIVSEFRTQWQIEPDRRHTACMIDLHSRAGRLDEAERLALSRPGTTAASWMTLLRACGRYRDALRAQRVFTTIRRLVPVHARCSASLLAEAFSTMSEVYMASTGYLPSLQRLNDDREARGLCQPVQGHTALLLPDRTVRFRSGDQTYTSDPGLKAAIGRLLQELAGDPRCPHGADVASAVDGSHGEIAAVAYGLQESPAGAPICARKDYRVCPASHDAVKRISALHGRDIYIRDAHRHHHFHDGQCSCRDFW</sequence>
<feature type="repeat" description="PPR" evidence="1">
    <location>
        <begin position="249"/>
        <end position="283"/>
    </location>
</feature>
<dbReference type="Pfam" id="PF01535">
    <property type="entry name" value="PPR"/>
    <property type="match status" value="1"/>
</dbReference>
<evidence type="ECO:0000259" key="2">
    <source>
        <dbReference type="Pfam" id="PF14432"/>
    </source>
</evidence>
<dbReference type="GO" id="GO:0009451">
    <property type="term" value="P:RNA modification"/>
    <property type="evidence" value="ECO:0007669"/>
    <property type="project" value="InterPro"/>
</dbReference>